<dbReference type="InterPro" id="IPR022472">
    <property type="entry name" value="VPLPA-CTERM"/>
</dbReference>
<dbReference type="Proteomes" id="UP000294835">
    <property type="component" value="Unassembled WGS sequence"/>
</dbReference>
<sequence length="256" mass="26724">MTKNPVFIALASLAVAGMAHATTISLPQASGGVLNATVTAIDPTAWSQVDLSQGTVLPTGAAWTADSNIELLPNATYPVDPVLVGGDPCTFACSPYYGGVLGDLSTISGAPGWETASFWTVFDLKVAGGTNEATLRFDERQGAVSLLWGSPDMSNEIEFLLGDVVVGSFFGAELDWFNTTFGEDIVDQPGRGSALLTLSGLPFDGLRFRTYGYGGTFEMANITTAPVPVPAAALLMVTALGALGAVRRTRRERPNA</sequence>
<keyword evidence="1" id="KW-0812">Transmembrane</keyword>
<keyword evidence="4" id="KW-1185">Reference proteome</keyword>
<feature type="chain" id="PRO_5020496255" evidence="2">
    <location>
        <begin position="22"/>
        <end position="256"/>
    </location>
</feature>
<evidence type="ECO:0000313" key="4">
    <source>
        <dbReference type="Proteomes" id="UP000294835"/>
    </source>
</evidence>
<protein>
    <submittedName>
        <fullName evidence="3">Putative secreted protein</fullName>
    </submittedName>
</protein>
<feature type="signal peptide" evidence="2">
    <location>
        <begin position="1"/>
        <end position="21"/>
    </location>
</feature>
<keyword evidence="2" id="KW-0732">Signal</keyword>
<evidence type="ECO:0000256" key="1">
    <source>
        <dbReference type="SAM" id="Phobius"/>
    </source>
</evidence>
<gene>
    <name evidence="3" type="ORF">EV662_102376</name>
</gene>
<feature type="transmembrane region" description="Helical" evidence="1">
    <location>
        <begin position="227"/>
        <end position="246"/>
    </location>
</feature>
<keyword evidence="1" id="KW-1133">Transmembrane helix</keyword>
<dbReference type="AlphaFoldDB" id="A0A4R2Q3N4"/>
<dbReference type="RefSeq" id="WP_132461027.1">
    <property type="nucleotide sequence ID" value="NZ_SLXP01000002.1"/>
</dbReference>
<dbReference type="OrthoDB" id="7865234at2"/>
<name>A0A4R2Q3N4_9RHOB</name>
<keyword evidence="1" id="KW-0472">Membrane</keyword>
<comment type="caution">
    <text evidence="3">The sequence shown here is derived from an EMBL/GenBank/DDBJ whole genome shotgun (WGS) entry which is preliminary data.</text>
</comment>
<accession>A0A4R2Q3N4</accession>
<reference evidence="3 4" key="1">
    <citation type="submission" date="2019-03" db="EMBL/GenBank/DDBJ databases">
        <title>Genomic Encyclopedia of Type Strains, Phase IV (KMG-IV): sequencing the most valuable type-strain genomes for metagenomic binning, comparative biology and taxonomic classification.</title>
        <authorList>
            <person name="Goeker M."/>
        </authorList>
    </citation>
    <scope>NUCLEOTIDE SEQUENCE [LARGE SCALE GENOMIC DNA]</scope>
    <source>
        <strain evidence="3 4">DSM 18063</strain>
    </source>
</reference>
<organism evidence="3 4">
    <name type="scientific">Rhodovulum marinum</name>
    <dbReference type="NCBI Taxonomy" id="320662"/>
    <lineage>
        <taxon>Bacteria</taxon>
        <taxon>Pseudomonadati</taxon>
        <taxon>Pseudomonadota</taxon>
        <taxon>Alphaproteobacteria</taxon>
        <taxon>Rhodobacterales</taxon>
        <taxon>Paracoccaceae</taxon>
        <taxon>Rhodovulum</taxon>
    </lineage>
</organism>
<evidence type="ECO:0000313" key="3">
    <source>
        <dbReference type="EMBL" id="TCP43180.1"/>
    </source>
</evidence>
<evidence type="ECO:0000256" key="2">
    <source>
        <dbReference type="SAM" id="SignalP"/>
    </source>
</evidence>
<dbReference type="EMBL" id="SLXP01000002">
    <property type="protein sequence ID" value="TCP43180.1"/>
    <property type="molecule type" value="Genomic_DNA"/>
</dbReference>
<proteinExistence type="predicted"/>
<dbReference type="NCBIfam" id="TIGR03370">
    <property type="entry name" value="VPLPA-CTERM"/>
    <property type="match status" value="1"/>
</dbReference>